<comment type="function">
    <text evidence="10">Catalyzes the first step of diphthamide biosynthesis, i.e. the transfer of the 3-amino-3-carboxypropyl group from S-adenosyl-L-methionine (SAM) to the C2 position of the imidazole ring of the target histidine residue in translation elongation factor 2 (EF-2).</text>
</comment>
<dbReference type="GO" id="GO:0046872">
    <property type="term" value="F:metal ion binding"/>
    <property type="evidence" value="ECO:0007669"/>
    <property type="project" value="UniProtKB-KW"/>
</dbReference>
<sequence>MSGSFCESYEVDYQALINTIQEKNASTVFIQAPDGLKKLYKCIGEHIIDKLPSIKIYYSASPSFGACDIPLEEIEAVKPDLVIHIGHNKYPFLSREINYDIIYLPAYYKWKPTNDIINMLINELKKYNAEKIGLVTSIQHVHSLKEIAEKLGEHGYIAYIGKPTYNVMMPGQILGCEYSAALKIYSKVDAYLVVAGGIFHALGLSLIVDKPVLILDPYRLQVTYPSSDIKRLKAKRYYILSKLRNEVIRNVGVIIGSRPGQYRPTLIKYIENLLGEHGIKYYLFTSTYLSREQLISIDNAYNLDLYVITSCPRLPIDDFNDFYKPVITPGELVMILKNIMEKYVYPW</sequence>
<dbReference type="PANTHER" id="PTHR10762">
    <property type="entry name" value="DIPHTHAMIDE BIOSYNTHESIS PROTEIN"/>
    <property type="match status" value="1"/>
</dbReference>
<gene>
    <name evidence="11" type="ordered locus">Shell_0161</name>
</gene>
<keyword evidence="4 10" id="KW-0808">Transferase</keyword>
<evidence type="ECO:0000256" key="6">
    <source>
        <dbReference type="ARBA" id="ARBA00022723"/>
    </source>
</evidence>
<comment type="similarity">
    <text evidence="10">Belongs to the DPH1/DPH2 family.</text>
</comment>
<evidence type="ECO:0000256" key="2">
    <source>
        <dbReference type="ARBA" id="ARBA00005156"/>
    </source>
</evidence>
<dbReference type="GeneID" id="9233450"/>
<dbReference type="NCBIfam" id="TIGR03682">
    <property type="entry name" value="arCOG04112"/>
    <property type="match status" value="1"/>
</dbReference>
<keyword evidence="10" id="KW-0004">4Fe-4S</keyword>
<dbReference type="Proteomes" id="UP000002573">
    <property type="component" value="Chromosome"/>
</dbReference>
<name>D7DAV7_STAHD</name>
<evidence type="ECO:0000256" key="5">
    <source>
        <dbReference type="ARBA" id="ARBA00022691"/>
    </source>
</evidence>
<dbReference type="RefSeq" id="WP_013142502.1">
    <property type="nucleotide sequence ID" value="NC_014205.1"/>
</dbReference>
<dbReference type="InterPro" id="IPR035435">
    <property type="entry name" value="DPH1/DPH2_euk_archaea"/>
</dbReference>
<evidence type="ECO:0000256" key="3">
    <source>
        <dbReference type="ARBA" id="ARBA00012221"/>
    </source>
</evidence>
<dbReference type="Gene3D" id="3.40.50.11840">
    <property type="entry name" value="Diphthamide synthesis DPH1/DPH2 domain 1"/>
    <property type="match status" value="1"/>
</dbReference>
<comment type="cofactor">
    <cofactor evidence="1 10">
        <name>[4Fe-4S] cluster</name>
        <dbReference type="ChEBI" id="CHEBI:49883"/>
    </cofactor>
</comment>
<dbReference type="NCBIfam" id="TIGR00322">
    <property type="entry name" value="diphth2_R"/>
    <property type="match status" value="1"/>
</dbReference>
<keyword evidence="7 10" id="KW-0408">Iron</keyword>
<dbReference type="Gene3D" id="3.40.50.11860">
    <property type="entry name" value="Diphthamide synthesis DPH1/DPH2 domain 3"/>
    <property type="match status" value="1"/>
</dbReference>
<evidence type="ECO:0000256" key="10">
    <source>
        <dbReference type="PIRNR" id="PIRNR004967"/>
    </source>
</evidence>
<dbReference type="GO" id="GO:0090560">
    <property type="term" value="F:2-(3-amino-3-carboxypropyl)histidine synthase activity"/>
    <property type="evidence" value="ECO:0007669"/>
    <property type="project" value="UniProtKB-UniRule"/>
</dbReference>
<keyword evidence="6 10" id="KW-0479">Metal-binding</keyword>
<dbReference type="InterPro" id="IPR042264">
    <property type="entry name" value="DPH1/DPH2_2"/>
</dbReference>
<comment type="pathway">
    <text evidence="2 10">Protein modification; peptidyl-diphthamide biosynthesis.</text>
</comment>
<keyword evidence="5 10" id="KW-0949">S-adenosyl-L-methionine</keyword>
<dbReference type="EMBL" id="CP002051">
    <property type="protein sequence ID" value="ADI31304.1"/>
    <property type="molecule type" value="Genomic_DNA"/>
</dbReference>
<dbReference type="InterPro" id="IPR042263">
    <property type="entry name" value="DPH1/DPH2_1"/>
</dbReference>
<dbReference type="SFLD" id="SFLDS00032">
    <property type="entry name" value="Radical_SAM_3-amino-3-carboxyp"/>
    <property type="match status" value="1"/>
</dbReference>
<proteinExistence type="inferred from homology"/>
<dbReference type="UniPathway" id="UPA00559"/>
<protein>
    <recommendedName>
        <fullName evidence="3 10">2-(3-amino-3-carboxypropyl)histidine synthase</fullName>
        <ecNumber evidence="3 10">2.5.1.108</ecNumber>
    </recommendedName>
</protein>
<dbReference type="InterPro" id="IPR022428">
    <property type="entry name" value="Dph2_arc"/>
</dbReference>
<keyword evidence="12" id="KW-1185">Reference proteome</keyword>
<dbReference type="eggNOG" id="arCOG04112">
    <property type="taxonomic scope" value="Archaea"/>
</dbReference>
<dbReference type="EC" id="2.5.1.108" evidence="3 10"/>
<comment type="catalytic activity">
    <reaction evidence="9 10">
        <text>L-histidyl-[translation elongation factor 2] + S-adenosyl-L-methionine = 2-[(3S)-amino-3-carboxypropyl]-L-histidyl-[translation elongation factor 2] + S-methyl-5'-thioadenosine + H(+)</text>
        <dbReference type="Rhea" id="RHEA:36783"/>
        <dbReference type="Rhea" id="RHEA-COMP:9748"/>
        <dbReference type="Rhea" id="RHEA-COMP:9749"/>
        <dbReference type="ChEBI" id="CHEBI:15378"/>
        <dbReference type="ChEBI" id="CHEBI:17509"/>
        <dbReference type="ChEBI" id="CHEBI:29979"/>
        <dbReference type="ChEBI" id="CHEBI:59789"/>
        <dbReference type="ChEBI" id="CHEBI:73995"/>
        <dbReference type="EC" id="2.5.1.108"/>
    </reaction>
</comment>
<evidence type="ECO:0000256" key="7">
    <source>
        <dbReference type="ARBA" id="ARBA00023004"/>
    </source>
</evidence>
<dbReference type="KEGG" id="shc:Shell_0161"/>
<dbReference type="PIRSF" id="PIRSF004967">
    <property type="entry name" value="DPH1"/>
    <property type="match status" value="1"/>
</dbReference>
<dbReference type="GO" id="GO:0051539">
    <property type="term" value="F:4 iron, 4 sulfur cluster binding"/>
    <property type="evidence" value="ECO:0007669"/>
    <property type="project" value="UniProtKB-UniRule"/>
</dbReference>
<organism evidence="11 12">
    <name type="scientific">Staphylothermus hellenicus (strain DSM 12710 / JCM 10830 / BK20S6-10-b1 / P8)</name>
    <dbReference type="NCBI Taxonomy" id="591019"/>
    <lineage>
        <taxon>Archaea</taxon>
        <taxon>Thermoproteota</taxon>
        <taxon>Thermoprotei</taxon>
        <taxon>Desulfurococcales</taxon>
        <taxon>Desulfurococcaceae</taxon>
        <taxon>Staphylothermus</taxon>
    </lineage>
</organism>
<dbReference type="AlphaFoldDB" id="D7DAV7"/>
<evidence type="ECO:0000256" key="8">
    <source>
        <dbReference type="ARBA" id="ARBA00023014"/>
    </source>
</evidence>
<accession>D7DAV7</accession>
<dbReference type="InterPro" id="IPR042265">
    <property type="entry name" value="DPH1/DPH2_3"/>
</dbReference>
<dbReference type="GO" id="GO:0017183">
    <property type="term" value="P:protein histidyl modification to diphthamide"/>
    <property type="evidence" value="ECO:0007669"/>
    <property type="project" value="UniProtKB-UniRule"/>
</dbReference>
<dbReference type="OrthoDB" id="314at2157"/>
<evidence type="ECO:0000256" key="9">
    <source>
        <dbReference type="ARBA" id="ARBA00048403"/>
    </source>
</evidence>
<dbReference type="PANTHER" id="PTHR10762:SF1">
    <property type="entry name" value="2-(3-AMINO-3-CARBOXYPROPYL)HISTIDINE SYNTHASE SUBUNIT 1"/>
    <property type="match status" value="1"/>
</dbReference>
<reference evidence="12" key="1">
    <citation type="submission" date="2010-05" db="EMBL/GenBank/DDBJ databases">
        <title>Complete sequence of Staphylothermus hellenicus DSM 12710.</title>
        <authorList>
            <consortium name="US DOE Joint Genome Institute"/>
            <person name="Lucas S."/>
            <person name="Copeland A."/>
            <person name="Lapidus A."/>
            <person name="Cheng J.-F."/>
            <person name="Bruce D."/>
            <person name="Goodwin L."/>
            <person name="Pitluck S."/>
            <person name="Davenport K."/>
            <person name="Detter J.C."/>
            <person name="Han C."/>
            <person name="Tapia R."/>
            <person name="Larimer F."/>
            <person name="Land M."/>
            <person name="Hauser L."/>
            <person name="Kyrpides N."/>
            <person name="Mikhailova N."/>
            <person name="Anderson I.J."/>
            <person name="Woyke T."/>
        </authorList>
    </citation>
    <scope>NUCLEOTIDE SEQUENCE [LARGE SCALE GENOMIC DNA]</scope>
    <source>
        <strain evidence="12">DSM 12710 / JCM 10830 / BK20S6-10-b1 / P8</strain>
    </source>
</reference>
<keyword evidence="8 10" id="KW-0411">Iron-sulfur</keyword>
<dbReference type="InterPro" id="IPR016435">
    <property type="entry name" value="DPH1/DPH2"/>
</dbReference>
<dbReference type="Pfam" id="PF01866">
    <property type="entry name" value="Diphthamide_syn"/>
    <property type="match status" value="1"/>
</dbReference>
<evidence type="ECO:0000256" key="1">
    <source>
        <dbReference type="ARBA" id="ARBA00001966"/>
    </source>
</evidence>
<evidence type="ECO:0000256" key="4">
    <source>
        <dbReference type="ARBA" id="ARBA00022679"/>
    </source>
</evidence>
<dbReference type="Gene3D" id="3.40.50.11850">
    <property type="entry name" value="Diphthamide synthesis DPH1/DPH2 domain 2"/>
    <property type="match status" value="1"/>
</dbReference>
<evidence type="ECO:0000313" key="11">
    <source>
        <dbReference type="EMBL" id="ADI31304.1"/>
    </source>
</evidence>
<dbReference type="HOGENOM" id="CLU_037146_0_0_2"/>
<dbReference type="STRING" id="591019.Shell_0161"/>
<reference evidence="11 12" key="2">
    <citation type="journal article" date="2011" name="Stand. Genomic Sci.">
        <title>Complete genome sequence of Staphylothermus hellenicus P8.</title>
        <authorList>
            <person name="Anderson I."/>
            <person name="Wirth R."/>
            <person name="Lucas S."/>
            <person name="Copeland A."/>
            <person name="Lapidus A."/>
            <person name="Cheng J.F."/>
            <person name="Goodwin L."/>
            <person name="Pitluck S."/>
            <person name="Davenport K."/>
            <person name="Detter J.C."/>
            <person name="Han C."/>
            <person name="Tapia R."/>
            <person name="Land M."/>
            <person name="Hauser L."/>
            <person name="Pati A."/>
            <person name="Mikhailova N."/>
            <person name="Woyke T."/>
            <person name="Klenk H.P."/>
            <person name="Kyrpides N."/>
            <person name="Ivanova N."/>
        </authorList>
    </citation>
    <scope>NUCLEOTIDE SEQUENCE [LARGE SCALE GENOMIC DNA]</scope>
    <source>
        <strain evidence="12">DSM 12710 / JCM 10830 / BK20S6-10-b1 / P8</strain>
    </source>
</reference>
<evidence type="ECO:0000313" key="12">
    <source>
        <dbReference type="Proteomes" id="UP000002573"/>
    </source>
</evidence>